<dbReference type="SUPFAM" id="SSF53098">
    <property type="entry name" value="Ribonuclease H-like"/>
    <property type="match status" value="1"/>
</dbReference>
<name>A0A399DSW8_9DEIN</name>
<dbReference type="InterPro" id="IPR014735">
    <property type="entry name" value="Transposase_Tn5-like_N"/>
</dbReference>
<dbReference type="InterPro" id="IPR054836">
    <property type="entry name" value="Tn5_transposase"/>
</dbReference>
<dbReference type="Pfam" id="PF01609">
    <property type="entry name" value="DDE_Tnp_1"/>
    <property type="match status" value="1"/>
</dbReference>
<sequence>MELHPEDPVQWASLHFAEAELGDARRVKRAEGMAAAMLRAPGESLPRLFVHPREVKAAYRFLDNPHVDPEGLQAGHRQRVREAMQAPGTYLLIEDSSEFSYSGRQPVGGLGFIGNAREGLQGFVLHSVLAVRWWGKTDTGKRKRPGVEVLGVAGQSYRVRREKRGRGKESSTRRKHRPRESEGWIHSGDRLGSPPPDPRVRWVRVADRGADLYELLARCRELGQGFVIRAAQDRGLVDPRGGKGVGRLFPALRAEASRGSFELGLRGRGSRPARVARLQVSALRVHLVAPQRPGHARGGLSPVACTALRVWEESPPEGVGVEPLEWVLLTDQGVGSFAQAEEVVQQYATRWLIEEFHKALKTGLGAERLQLERAERIFAAVALMSVVATRLLALREWVRLIPEAPAEHGGLAAPELEVLRGYTHQPLRTVGEVALALGRLGGHQGRKGDGMPGWLTLWRGMARLQTLVEGVRLARKIKTYG</sequence>
<dbReference type="InterPro" id="IPR047768">
    <property type="entry name" value="Tn5p-like"/>
</dbReference>
<evidence type="ECO:0000259" key="2">
    <source>
        <dbReference type="Pfam" id="PF01609"/>
    </source>
</evidence>
<reference evidence="5 6" key="1">
    <citation type="submission" date="2018-08" db="EMBL/GenBank/DDBJ databases">
        <title>Meiothermus terrae DSM 26712 genome sequencing project.</title>
        <authorList>
            <person name="Da Costa M.S."/>
            <person name="Albuquerque L."/>
            <person name="Raposo P."/>
            <person name="Froufe H.J.C."/>
            <person name="Barroso C.S."/>
            <person name="Egas C."/>
        </authorList>
    </citation>
    <scope>NUCLEOTIDE SEQUENCE [LARGE SCALE GENOMIC DNA]</scope>
    <source>
        <strain evidence="5 6">DSM 26712</strain>
    </source>
</reference>
<dbReference type="GO" id="GO:0004803">
    <property type="term" value="F:transposase activity"/>
    <property type="evidence" value="ECO:0007669"/>
    <property type="project" value="InterPro"/>
</dbReference>
<evidence type="ECO:0000313" key="5">
    <source>
        <dbReference type="EMBL" id="RIH74523.1"/>
    </source>
</evidence>
<protein>
    <submittedName>
        <fullName evidence="5">Transposase for transposon Tn5</fullName>
        <ecNumber evidence="5">3.1.-.-</ecNumber>
    </submittedName>
</protein>
<dbReference type="Proteomes" id="UP000265715">
    <property type="component" value="Unassembled WGS sequence"/>
</dbReference>
<feature type="domain" description="Transposase Tn5-like N-terminal" evidence="4">
    <location>
        <begin position="10"/>
        <end position="67"/>
    </location>
</feature>
<evidence type="ECO:0000256" key="1">
    <source>
        <dbReference type="SAM" id="MobiDB-lite"/>
    </source>
</evidence>
<evidence type="ECO:0000259" key="3">
    <source>
        <dbReference type="Pfam" id="PF02281"/>
    </source>
</evidence>
<keyword evidence="6" id="KW-1185">Reference proteome</keyword>
<feature type="domain" description="Transposase Tn5 dimerisation" evidence="3">
    <location>
        <begin position="430"/>
        <end position="477"/>
    </location>
</feature>
<dbReference type="Gene3D" id="1.10.246.40">
    <property type="entry name" value="Tn5 transposase, domain 1"/>
    <property type="match status" value="1"/>
</dbReference>
<comment type="caution">
    <text evidence="5">The sequence shown here is derived from an EMBL/GenBank/DDBJ whole genome shotgun (WGS) entry which is preliminary data.</text>
</comment>
<dbReference type="PANTHER" id="PTHR37319">
    <property type="entry name" value="TRANSPOSASE"/>
    <property type="match status" value="1"/>
</dbReference>
<gene>
    <name evidence="5" type="primary">tnpA</name>
    <name evidence="5" type="ORF">Mterra_04068</name>
</gene>
<dbReference type="NCBIfam" id="NF033590">
    <property type="entry name" value="transpos_IS4_3"/>
    <property type="match status" value="1"/>
</dbReference>
<dbReference type="PANTHER" id="PTHR37319:SF1">
    <property type="entry name" value="TRANSPOSASE TN5 DIMERISATION DOMAIN-CONTAINING PROTEIN"/>
    <property type="match status" value="1"/>
</dbReference>
<feature type="region of interest" description="Disordered" evidence="1">
    <location>
        <begin position="159"/>
        <end position="198"/>
    </location>
</feature>
<dbReference type="InterPro" id="IPR038215">
    <property type="entry name" value="TN5-like_N_sf"/>
</dbReference>
<dbReference type="Pfam" id="PF02281">
    <property type="entry name" value="Dimer_Tnp_Tn5"/>
    <property type="match status" value="1"/>
</dbReference>
<dbReference type="InterPro" id="IPR014737">
    <property type="entry name" value="Transposase_Tn5-like_C"/>
</dbReference>
<dbReference type="Gene3D" id="1.10.740.10">
    <property type="entry name" value="Transferase Inhibitor Protein From Tn5, Chain"/>
    <property type="match status" value="1"/>
</dbReference>
<dbReference type="InterPro" id="IPR012337">
    <property type="entry name" value="RNaseH-like_sf"/>
</dbReference>
<dbReference type="GO" id="GO:0003677">
    <property type="term" value="F:DNA binding"/>
    <property type="evidence" value="ECO:0007669"/>
    <property type="project" value="InterPro"/>
</dbReference>
<dbReference type="OrthoDB" id="29815at2"/>
<keyword evidence="5" id="KW-0378">Hydrolase</keyword>
<feature type="domain" description="Transposase IS4-like" evidence="2">
    <location>
        <begin position="205"/>
        <end position="384"/>
    </location>
</feature>
<evidence type="ECO:0000313" key="6">
    <source>
        <dbReference type="Proteomes" id="UP000265715"/>
    </source>
</evidence>
<dbReference type="EMBL" id="QXDL01000408">
    <property type="protein sequence ID" value="RIH74523.1"/>
    <property type="molecule type" value="Genomic_DNA"/>
</dbReference>
<dbReference type="Pfam" id="PF14706">
    <property type="entry name" value="Tnp_DNA_bind"/>
    <property type="match status" value="1"/>
</dbReference>
<proteinExistence type="predicted"/>
<dbReference type="InterPro" id="IPR003201">
    <property type="entry name" value="Transposase_Tn5"/>
</dbReference>
<dbReference type="Gene3D" id="3.90.350.10">
    <property type="entry name" value="Transposase Inhibitor Protein From Tn5, Chain A, domain 1"/>
    <property type="match status" value="1"/>
</dbReference>
<feature type="compositionally biased region" description="Basic and acidic residues" evidence="1">
    <location>
        <begin position="179"/>
        <end position="189"/>
    </location>
</feature>
<accession>A0A399DSW8</accession>
<dbReference type="GO" id="GO:0006313">
    <property type="term" value="P:DNA transposition"/>
    <property type="evidence" value="ECO:0007669"/>
    <property type="project" value="InterPro"/>
</dbReference>
<dbReference type="AlphaFoldDB" id="A0A399DSW8"/>
<dbReference type="EC" id="3.1.-.-" evidence="5"/>
<organism evidence="5 6">
    <name type="scientific">Calidithermus terrae</name>
    <dbReference type="NCBI Taxonomy" id="1408545"/>
    <lineage>
        <taxon>Bacteria</taxon>
        <taxon>Thermotogati</taxon>
        <taxon>Deinococcota</taxon>
        <taxon>Deinococci</taxon>
        <taxon>Thermales</taxon>
        <taxon>Thermaceae</taxon>
        <taxon>Calidithermus</taxon>
    </lineage>
</organism>
<dbReference type="InterPro" id="IPR002559">
    <property type="entry name" value="Transposase_11"/>
</dbReference>
<dbReference type="GO" id="GO:0016787">
    <property type="term" value="F:hydrolase activity"/>
    <property type="evidence" value="ECO:0007669"/>
    <property type="project" value="UniProtKB-KW"/>
</dbReference>
<evidence type="ECO:0000259" key="4">
    <source>
        <dbReference type="Pfam" id="PF14706"/>
    </source>
</evidence>